<dbReference type="InterPro" id="IPR001841">
    <property type="entry name" value="Znf_RING"/>
</dbReference>
<evidence type="ECO:0000256" key="9">
    <source>
        <dbReference type="ARBA" id="ARBA00022833"/>
    </source>
</evidence>
<evidence type="ECO:0000256" key="13">
    <source>
        <dbReference type="SAM" id="Phobius"/>
    </source>
</evidence>
<accession>A0ABS8TMK4</accession>
<keyword evidence="4" id="KW-0808">Transferase</keyword>
<organism evidence="15 16">
    <name type="scientific">Datura stramonium</name>
    <name type="common">Jimsonweed</name>
    <name type="synonym">Common thornapple</name>
    <dbReference type="NCBI Taxonomy" id="4076"/>
    <lineage>
        <taxon>Eukaryota</taxon>
        <taxon>Viridiplantae</taxon>
        <taxon>Streptophyta</taxon>
        <taxon>Embryophyta</taxon>
        <taxon>Tracheophyta</taxon>
        <taxon>Spermatophyta</taxon>
        <taxon>Magnoliopsida</taxon>
        <taxon>eudicotyledons</taxon>
        <taxon>Gunneridae</taxon>
        <taxon>Pentapetalae</taxon>
        <taxon>asterids</taxon>
        <taxon>lamiids</taxon>
        <taxon>Solanales</taxon>
        <taxon>Solanaceae</taxon>
        <taxon>Solanoideae</taxon>
        <taxon>Datureae</taxon>
        <taxon>Datura</taxon>
    </lineage>
</organism>
<dbReference type="InterPro" id="IPR013083">
    <property type="entry name" value="Znf_RING/FYVE/PHD"/>
</dbReference>
<keyword evidence="9" id="KW-0862">Zinc</keyword>
<evidence type="ECO:0000313" key="15">
    <source>
        <dbReference type="EMBL" id="MCD7472068.1"/>
    </source>
</evidence>
<dbReference type="Proteomes" id="UP000823775">
    <property type="component" value="Unassembled WGS sequence"/>
</dbReference>
<evidence type="ECO:0000256" key="8">
    <source>
        <dbReference type="ARBA" id="ARBA00022786"/>
    </source>
</evidence>
<gene>
    <name evidence="15" type="ORF">HAX54_012956</name>
</gene>
<comment type="subcellular location">
    <subcellularLocation>
        <location evidence="2">Membrane</location>
        <topology evidence="2">Multi-pass membrane protein</topology>
    </subcellularLocation>
</comment>
<dbReference type="PANTHER" id="PTHR45977">
    <property type="entry name" value="TARGET OF ERK KINASE MPK-1"/>
    <property type="match status" value="1"/>
</dbReference>
<evidence type="ECO:0000256" key="6">
    <source>
        <dbReference type="ARBA" id="ARBA00022723"/>
    </source>
</evidence>
<evidence type="ECO:0000256" key="3">
    <source>
        <dbReference type="ARBA" id="ARBA00012483"/>
    </source>
</evidence>
<evidence type="ECO:0000256" key="11">
    <source>
        <dbReference type="ARBA" id="ARBA00023136"/>
    </source>
</evidence>
<keyword evidence="10 13" id="KW-1133">Transmembrane helix</keyword>
<evidence type="ECO:0000313" key="16">
    <source>
        <dbReference type="Proteomes" id="UP000823775"/>
    </source>
</evidence>
<evidence type="ECO:0000256" key="5">
    <source>
        <dbReference type="ARBA" id="ARBA00022692"/>
    </source>
</evidence>
<dbReference type="EC" id="2.3.2.27" evidence="3"/>
<name>A0ABS8TMK4_DATST</name>
<comment type="catalytic activity">
    <reaction evidence="1">
        <text>S-ubiquitinyl-[E2 ubiquitin-conjugating enzyme]-L-cysteine + [acceptor protein]-L-lysine = [E2 ubiquitin-conjugating enzyme]-L-cysteine + N(6)-ubiquitinyl-[acceptor protein]-L-lysine.</text>
        <dbReference type="EC" id="2.3.2.27"/>
    </reaction>
</comment>
<evidence type="ECO:0000256" key="2">
    <source>
        <dbReference type="ARBA" id="ARBA00004141"/>
    </source>
</evidence>
<sequence length="245" mass="27770">MWTLRRFFSSPTRLSSVVMPTIGLFLYAIFPHEDEALFCAASIALHVVPVIVVVMIYEICCICQARGRRRNISFSCVINYDALNACMPLSESFYTRRRLRELRLQIALLDREIYEFRNMTNGFVPFPRVIGVPAMLVEELNALPVYNYEGTGLEREDAPMQQASSSSASPEESQMIEITEDGGSSADLICSICMDEVKKGELIRNLPCSHQFHIGCIDKWLRMNASCPICKLILGSRRRMQLVEG</sequence>
<dbReference type="Pfam" id="PF13639">
    <property type="entry name" value="zf-RING_2"/>
    <property type="match status" value="1"/>
</dbReference>
<keyword evidence="8" id="KW-0833">Ubl conjugation pathway</keyword>
<keyword evidence="6" id="KW-0479">Metal-binding</keyword>
<dbReference type="CDD" id="cd16454">
    <property type="entry name" value="RING-H2_PA-TM-RING"/>
    <property type="match status" value="1"/>
</dbReference>
<keyword evidence="7 12" id="KW-0863">Zinc-finger</keyword>
<evidence type="ECO:0000256" key="10">
    <source>
        <dbReference type="ARBA" id="ARBA00022989"/>
    </source>
</evidence>
<keyword evidence="11 13" id="KW-0472">Membrane</keyword>
<proteinExistence type="predicted"/>
<keyword evidence="5 13" id="KW-0812">Transmembrane</keyword>
<evidence type="ECO:0000256" key="7">
    <source>
        <dbReference type="ARBA" id="ARBA00022771"/>
    </source>
</evidence>
<reference evidence="15 16" key="1">
    <citation type="journal article" date="2021" name="BMC Genomics">
        <title>Datura genome reveals duplications of psychoactive alkaloid biosynthetic genes and high mutation rate following tissue culture.</title>
        <authorList>
            <person name="Rajewski A."/>
            <person name="Carter-House D."/>
            <person name="Stajich J."/>
            <person name="Litt A."/>
        </authorList>
    </citation>
    <scope>NUCLEOTIDE SEQUENCE [LARGE SCALE GENOMIC DNA]</scope>
    <source>
        <strain evidence="15">AR-01</strain>
    </source>
</reference>
<comment type="caution">
    <text evidence="15">The sequence shown here is derived from an EMBL/GenBank/DDBJ whole genome shotgun (WGS) entry which is preliminary data.</text>
</comment>
<feature type="transmembrane region" description="Helical" evidence="13">
    <location>
        <begin position="12"/>
        <end position="30"/>
    </location>
</feature>
<dbReference type="Gene3D" id="3.30.40.10">
    <property type="entry name" value="Zinc/RING finger domain, C3HC4 (zinc finger)"/>
    <property type="match status" value="1"/>
</dbReference>
<dbReference type="SMART" id="SM00184">
    <property type="entry name" value="RING"/>
    <property type="match status" value="1"/>
</dbReference>
<dbReference type="EMBL" id="JACEIK010001768">
    <property type="protein sequence ID" value="MCD7472068.1"/>
    <property type="molecule type" value="Genomic_DNA"/>
</dbReference>
<dbReference type="PANTHER" id="PTHR45977:SF21">
    <property type="entry name" value="ZINC FINGER, C3HC4 TYPE (RING FINGER) PROTEIN"/>
    <property type="match status" value="1"/>
</dbReference>
<evidence type="ECO:0000259" key="14">
    <source>
        <dbReference type="PROSITE" id="PS50089"/>
    </source>
</evidence>
<evidence type="ECO:0000256" key="1">
    <source>
        <dbReference type="ARBA" id="ARBA00000900"/>
    </source>
</evidence>
<evidence type="ECO:0000256" key="4">
    <source>
        <dbReference type="ARBA" id="ARBA00022679"/>
    </source>
</evidence>
<dbReference type="PROSITE" id="PS50089">
    <property type="entry name" value="ZF_RING_2"/>
    <property type="match status" value="1"/>
</dbReference>
<feature type="domain" description="RING-type" evidence="14">
    <location>
        <begin position="190"/>
        <end position="231"/>
    </location>
</feature>
<keyword evidence="16" id="KW-1185">Reference proteome</keyword>
<evidence type="ECO:0000256" key="12">
    <source>
        <dbReference type="PROSITE-ProRule" id="PRU00175"/>
    </source>
</evidence>
<dbReference type="SUPFAM" id="SSF57850">
    <property type="entry name" value="RING/U-box"/>
    <property type="match status" value="1"/>
</dbReference>
<protein>
    <recommendedName>
        <fullName evidence="3">RING-type E3 ubiquitin transferase</fullName>
        <ecNumber evidence="3">2.3.2.27</ecNumber>
    </recommendedName>
</protein>
<feature type="transmembrane region" description="Helical" evidence="13">
    <location>
        <begin position="36"/>
        <end position="60"/>
    </location>
</feature>